<reference evidence="5 6" key="1">
    <citation type="submission" date="2024-04" db="EMBL/GenBank/DDBJ databases">
        <title>Genome assembly C_amara_ONT_v2.</title>
        <authorList>
            <person name="Yant L."/>
            <person name="Moore C."/>
            <person name="Slenker M."/>
        </authorList>
    </citation>
    <scope>NUCLEOTIDE SEQUENCE [LARGE SCALE GENOMIC DNA]</scope>
    <source>
        <tissue evidence="5">Leaf</tissue>
    </source>
</reference>
<comment type="similarity">
    <text evidence="1">Belongs to the PPR family. PCMP-H subfamily.</text>
</comment>
<dbReference type="Pfam" id="PF13041">
    <property type="entry name" value="PPR_2"/>
    <property type="match status" value="5"/>
</dbReference>
<dbReference type="NCBIfam" id="TIGR00756">
    <property type="entry name" value="PPR"/>
    <property type="match status" value="7"/>
</dbReference>
<organism evidence="5 6">
    <name type="scientific">Cardamine amara subsp. amara</name>
    <dbReference type="NCBI Taxonomy" id="228776"/>
    <lineage>
        <taxon>Eukaryota</taxon>
        <taxon>Viridiplantae</taxon>
        <taxon>Streptophyta</taxon>
        <taxon>Embryophyta</taxon>
        <taxon>Tracheophyta</taxon>
        <taxon>Spermatophyta</taxon>
        <taxon>Magnoliopsida</taxon>
        <taxon>eudicotyledons</taxon>
        <taxon>Gunneridae</taxon>
        <taxon>Pentapetalae</taxon>
        <taxon>rosids</taxon>
        <taxon>malvids</taxon>
        <taxon>Brassicales</taxon>
        <taxon>Brassicaceae</taxon>
        <taxon>Cardamineae</taxon>
        <taxon>Cardamine</taxon>
    </lineage>
</organism>
<dbReference type="InterPro" id="IPR046848">
    <property type="entry name" value="E_motif"/>
</dbReference>
<dbReference type="Proteomes" id="UP001558713">
    <property type="component" value="Unassembled WGS sequence"/>
</dbReference>
<feature type="repeat" description="PPR" evidence="3">
    <location>
        <begin position="296"/>
        <end position="330"/>
    </location>
</feature>
<dbReference type="EMBL" id="JBANAX010000353">
    <property type="protein sequence ID" value="KAL1213034.1"/>
    <property type="molecule type" value="Genomic_DNA"/>
</dbReference>
<accession>A0ABD1B2J8</accession>
<feature type="repeat" description="PPR" evidence="3">
    <location>
        <begin position="160"/>
        <end position="190"/>
    </location>
</feature>
<feature type="repeat" description="PPR" evidence="3">
    <location>
        <begin position="90"/>
        <end position="124"/>
    </location>
</feature>
<dbReference type="InterPro" id="IPR011990">
    <property type="entry name" value="TPR-like_helical_dom_sf"/>
</dbReference>
<evidence type="ECO:0000313" key="5">
    <source>
        <dbReference type="EMBL" id="KAL1213034.1"/>
    </source>
</evidence>
<dbReference type="GO" id="GO:0016070">
    <property type="term" value="P:RNA metabolic process"/>
    <property type="evidence" value="ECO:0007669"/>
    <property type="project" value="UniProtKB-ARBA"/>
</dbReference>
<evidence type="ECO:0000313" key="6">
    <source>
        <dbReference type="Proteomes" id="UP001558713"/>
    </source>
</evidence>
<feature type="repeat" description="PPR" evidence="3">
    <location>
        <begin position="441"/>
        <end position="475"/>
    </location>
</feature>
<dbReference type="InterPro" id="IPR046960">
    <property type="entry name" value="PPR_At4g14850-like_plant"/>
</dbReference>
<dbReference type="Pfam" id="PF20431">
    <property type="entry name" value="E_motif"/>
    <property type="match status" value="1"/>
</dbReference>
<dbReference type="Pfam" id="PF20430">
    <property type="entry name" value="Eplus_motif"/>
    <property type="match status" value="1"/>
</dbReference>
<evidence type="ECO:0000256" key="3">
    <source>
        <dbReference type="PROSITE-ProRule" id="PRU00708"/>
    </source>
</evidence>
<dbReference type="FunFam" id="1.25.40.10:FF:000344">
    <property type="entry name" value="Pentatricopeptide repeat-containing protein"/>
    <property type="match status" value="1"/>
</dbReference>
<name>A0ABD1B2J8_CARAN</name>
<dbReference type="Pfam" id="PF14432">
    <property type="entry name" value="DYW_deaminase"/>
    <property type="match status" value="1"/>
</dbReference>
<dbReference type="SUPFAM" id="SSF48452">
    <property type="entry name" value="TPR-like"/>
    <property type="match status" value="1"/>
</dbReference>
<proteinExistence type="inferred from homology"/>
<sequence>MICRLLISNAAAKSKYLKVSHFSTLPPEITPPFIHKCKTISQVKLIHQKLLSFGILTLNRTSHLISTYISLGCSSSAVSLLRLFPPSDAGVYHWNSLIRSYGDNGRVSECIYLFRLMHSLSWTPDNYTFPFVFKACGEVSSLPCGASAHAISRLTGFNTNVFVGNALVAMYARCGYLDDAQKVFDEMSVEGVWDVVSWNSIIESYAKLGKPKMALEMFRRMTNEFGFRPDDITLVNVLPPCASLGAHSLGKQLHGFAIRSEIIQNMFVGNCLVDMYAKCGKMDEANIVFSNMSIKDVVSWNAMVAGYSQIGRFDDAVRLFQKMQEENIKMDVVTWSAAISGYAQRGLGYEALGVCRQMLSSGIKPNEVTLISVLSGCASVGALMHGKEIHCYAIKHPIDLCKNGHGDDNMVINQLIDMYAKCKEVDIARAMFDSLSPKDRDVVTWTVMMGGYSQHGDANKALKLFSEMFEEDYGTRPNAFTISCALVACASLAALRVGKQIHAYALRNQQNAVPLFVSNCLIDMYAKCGDIGDARLVFDNMMERNEVTWTSLMTGYGMHGYGEKALGIFDKMRRMGFKLDGVTLLVVLYACSHSGMIDQGMEYFNRMKTDFGVSPGPEHYACIVDLLGRAGRLNAALHLIEEMPMEPPPVVWVALLSCCRIHGKVELGEYAAKKITESASNNDGSYTLLSNLYANARRWKDVARIRSLMRHKGVKKRPGCSWVEGIKGTTTFFVGDKTHPHTKEIYQVLSDHMQRIKDIGYVPETGFALHDVDDEEKDDLLFEHSEKLALAYGILTTPQCAAIRITKNLRVCGDCHTAFTYMSRIIDHEIILRDSSRFHHFKNGMCSCKGYW</sequence>
<dbReference type="InterPro" id="IPR046849">
    <property type="entry name" value="E2_motif"/>
</dbReference>
<gene>
    <name evidence="5" type="ORF">V5N11_001039</name>
</gene>
<dbReference type="FunFam" id="1.25.40.10:FF:001706">
    <property type="entry name" value="Pentatricopeptide repeat-containing protein At5g16860"/>
    <property type="match status" value="1"/>
</dbReference>
<keyword evidence="2" id="KW-0677">Repeat</keyword>
<evidence type="ECO:0000256" key="1">
    <source>
        <dbReference type="ARBA" id="ARBA00006643"/>
    </source>
</evidence>
<dbReference type="Gene3D" id="1.25.40.10">
    <property type="entry name" value="Tetratricopeptide repeat domain"/>
    <property type="match status" value="6"/>
</dbReference>
<protein>
    <submittedName>
        <fullName evidence="5">Pentatricopeptide repeat-containing protein</fullName>
    </submittedName>
</protein>
<dbReference type="InterPro" id="IPR002885">
    <property type="entry name" value="PPR_rpt"/>
</dbReference>
<dbReference type="PROSITE" id="PS51375">
    <property type="entry name" value="PPR"/>
    <property type="match status" value="7"/>
</dbReference>
<dbReference type="PANTHER" id="PTHR47926">
    <property type="entry name" value="PENTATRICOPEPTIDE REPEAT-CONTAINING PROTEIN"/>
    <property type="match status" value="1"/>
</dbReference>
<feature type="repeat" description="PPR" evidence="3">
    <location>
        <begin position="545"/>
        <end position="579"/>
    </location>
</feature>
<dbReference type="AlphaFoldDB" id="A0ABD1B2J8"/>
<feature type="repeat" description="PPR" evidence="3">
    <location>
        <begin position="194"/>
        <end position="229"/>
    </location>
</feature>
<dbReference type="InterPro" id="IPR032867">
    <property type="entry name" value="DYW_dom"/>
</dbReference>
<dbReference type="Pfam" id="PF01535">
    <property type="entry name" value="PPR"/>
    <property type="match status" value="2"/>
</dbReference>
<evidence type="ECO:0000259" key="4">
    <source>
        <dbReference type="Pfam" id="PF14432"/>
    </source>
</evidence>
<dbReference type="PANTHER" id="PTHR47926:SF445">
    <property type="entry name" value="DYW DOMAIN-CONTAINING PROTEIN"/>
    <property type="match status" value="1"/>
</dbReference>
<keyword evidence="6" id="KW-1185">Reference proteome</keyword>
<feature type="domain" description="DYW" evidence="4">
    <location>
        <begin position="760"/>
        <end position="852"/>
    </location>
</feature>
<feature type="repeat" description="PPR" evidence="3">
    <location>
        <begin position="331"/>
        <end position="365"/>
    </location>
</feature>
<dbReference type="FunFam" id="1.25.40.10:FF:000305">
    <property type="entry name" value="Pentatricopeptide repeat-containing protein mitochondrial"/>
    <property type="match status" value="1"/>
</dbReference>
<comment type="caution">
    <text evidence="5">The sequence shown here is derived from an EMBL/GenBank/DDBJ whole genome shotgun (WGS) entry which is preliminary data.</text>
</comment>
<evidence type="ECO:0000256" key="2">
    <source>
        <dbReference type="ARBA" id="ARBA00022737"/>
    </source>
</evidence>